<dbReference type="SUPFAM" id="SSF53448">
    <property type="entry name" value="Nucleotide-diphospho-sugar transferases"/>
    <property type="match status" value="1"/>
</dbReference>
<gene>
    <name evidence="3" type="ORF">E2L00_01135</name>
</gene>
<name>A0ABX0VGF7_9ENTR</name>
<accession>A0ABX0VGF7</accession>
<dbReference type="Gene3D" id="3.90.550.10">
    <property type="entry name" value="Spore Coat Polysaccharide Biosynthesis Protein SpsA, Chain A"/>
    <property type="match status" value="1"/>
</dbReference>
<feature type="domain" description="Glycosyltransferase 2-like" evidence="2">
    <location>
        <begin position="12"/>
        <end position="100"/>
    </location>
</feature>
<organism evidence="3 4">
    <name type="scientific">Cedecea colo</name>
    <dbReference type="NCBI Taxonomy" id="2552946"/>
    <lineage>
        <taxon>Bacteria</taxon>
        <taxon>Pseudomonadati</taxon>
        <taxon>Pseudomonadota</taxon>
        <taxon>Gammaproteobacteria</taxon>
        <taxon>Enterobacterales</taxon>
        <taxon>Enterobacteriaceae</taxon>
        <taxon>Cedecea</taxon>
    </lineage>
</organism>
<sequence length="350" mass="40720">MDETILEAAEISAVILCFNEQKTITSTLDSLHGLVDEIIIVDTGSTDNTVRLILQHPARVKLYFRDWNNDFSAMRNFAISLTSNAWCLVIDADECIATETRHVFRNTLRKISHDDINALYAPLIDNLDGSSLINNARIFRKRTSLRYHGKVHEYLEAEDYKLICLPDIKILHYGYINSAYEEKNKHLRNKSLLAEQMRTEPDNLRWKYFALRYLTPCEPEYEAILQHFGALPLPYADSWEVYAFNVKSKLIMYLLEKHEYKHARQHAKALYKHYRDKNTCLLYLLANYLQARTNFLMATRTSLGLLGETENLPTDEYLSEKLNPDGYKHILAEMAMYIQRHESENGAVKS</sequence>
<comment type="caution">
    <text evidence="3">The sequence shown here is derived from an EMBL/GenBank/DDBJ whole genome shotgun (WGS) entry which is preliminary data.</text>
</comment>
<proteinExistence type="inferred from homology"/>
<dbReference type="InterPro" id="IPR029044">
    <property type="entry name" value="Nucleotide-diphossugar_trans"/>
</dbReference>
<evidence type="ECO:0000313" key="4">
    <source>
        <dbReference type="Proteomes" id="UP000697927"/>
    </source>
</evidence>
<dbReference type="InterPro" id="IPR001173">
    <property type="entry name" value="Glyco_trans_2-like"/>
</dbReference>
<evidence type="ECO:0000256" key="1">
    <source>
        <dbReference type="ARBA" id="ARBA00038494"/>
    </source>
</evidence>
<evidence type="ECO:0000313" key="3">
    <source>
        <dbReference type="EMBL" id="NIY46163.1"/>
    </source>
</evidence>
<dbReference type="PANTHER" id="PTHR43630">
    <property type="entry name" value="POLY-BETA-1,6-N-ACETYL-D-GLUCOSAMINE SYNTHASE"/>
    <property type="match status" value="1"/>
</dbReference>
<dbReference type="Pfam" id="PF00535">
    <property type="entry name" value="Glycos_transf_2"/>
    <property type="match status" value="1"/>
</dbReference>
<reference evidence="3 4" key="1">
    <citation type="journal article" date="2020" name="Microorganisms">
        <title>Polyphasic Characterisation of Cedecea colo sp. nov., a New Enteric Bacterium Isolated from the Koala Hindgut.</title>
        <authorList>
            <person name="Boath J.M."/>
            <person name="Dakhal S."/>
            <person name="Van T.T.H."/>
            <person name="Moore R.J."/>
            <person name="Dekiwadia C."/>
            <person name="Macreadie I.G."/>
        </authorList>
    </citation>
    <scope>NUCLEOTIDE SEQUENCE [LARGE SCALE GENOMIC DNA]</scope>
    <source>
        <strain evidence="3 4">ZA</strain>
    </source>
</reference>
<evidence type="ECO:0000259" key="2">
    <source>
        <dbReference type="Pfam" id="PF00535"/>
    </source>
</evidence>
<comment type="similarity">
    <text evidence="1">Belongs to the glycosyltransferase 2 family. WaaE/KdtX subfamily.</text>
</comment>
<protein>
    <submittedName>
        <fullName evidence="3">Glycosyltransferase family 2 protein</fullName>
    </submittedName>
</protein>
<keyword evidence="4" id="KW-1185">Reference proteome</keyword>
<dbReference type="EMBL" id="SOYS01000001">
    <property type="protein sequence ID" value="NIY46163.1"/>
    <property type="molecule type" value="Genomic_DNA"/>
</dbReference>
<dbReference type="Proteomes" id="UP000697927">
    <property type="component" value="Unassembled WGS sequence"/>
</dbReference>
<dbReference type="CDD" id="cd02511">
    <property type="entry name" value="Beta4Glucosyltransferase"/>
    <property type="match status" value="1"/>
</dbReference>
<dbReference type="RefSeq" id="WP_167605835.1">
    <property type="nucleotide sequence ID" value="NZ_SOYS01000001.1"/>
</dbReference>
<dbReference type="PANTHER" id="PTHR43630:SF2">
    <property type="entry name" value="GLYCOSYLTRANSFERASE"/>
    <property type="match status" value="1"/>
</dbReference>